<dbReference type="PANTHER" id="PTHR46268">
    <property type="entry name" value="STRESS RESPONSE PROTEIN NHAX"/>
    <property type="match status" value="1"/>
</dbReference>
<dbReference type="InterPro" id="IPR006016">
    <property type="entry name" value="UspA"/>
</dbReference>
<proteinExistence type="inferred from homology"/>
<dbReference type="PANTHER" id="PTHR46268:SF6">
    <property type="entry name" value="UNIVERSAL STRESS PROTEIN UP12"/>
    <property type="match status" value="1"/>
</dbReference>
<dbReference type="EMBL" id="BAAAZI010000007">
    <property type="protein sequence ID" value="GAA4140439.1"/>
    <property type="molecule type" value="Genomic_DNA"/>
</dbReference>
<dbReference type="CDD" id="cd00293">
    <property type="entry name" value="USP-like"/>
    <property type="match status" value="1"/>
</dbReference>
<name>A0ABP7YS67_9SPHI</name>
<evidence type="ECO:0000256" key="1">
    <source>
        <dbReference type="ARBA" id="ARBA00008791"/>
    </source>
</evidence>
<dbReference type="SUPFAM" id="SSF52402">
    <property type="entry name" value="Adenine nucleotide alpha hydrolases-like"/>
    <property type="match status" value="1"/>
</dbReference>
<reference evidence="4" key="1">
    <citation type="journal article" date="2019" name="Int. J. Syst. Evol. Microbiol.">
        <title>The Global Catalogue of Microorganisms (GCM) 10K type strain sequencing project: providing services to taxonomists for standard genome sequencing and annotation.</title>
        <authorList>
            <consortium name="The Broad Institute Genomics Platform"/>
            <consortium name="The Broad Institute Genome Sequencing Center for Infectious Disease"/>
            <person name="Wu L."/>
            <person name="Ma J."/>
        </authorList>
    </citation>
    <scope>NUCLEOTIDE SEQUENCE [LARGE SCALE GENOMIC DNA]</scope>
    <source>
        <strain evidence="4">JCM 16704</strain>
    </source>
</reference>
<gene>
    <name evidence="3" type="ORF">GCM10022216_19520</name>
</gene>
<dbReference type="Pfam" id="PF00582">
    <property type="entry name" value="Usp"/>
    <property type="match status" value="1"/>
</dbReference>
<dbReference type="InterPro" id="IPR006015">
    <property type="entry name" value="Universal_stress_UspA"/>
</dbReference>
<evidence type="ECO:0000259" key="2">
    <source>
        <dbReference type="Pfam" id="PF00582"/>
    </source>
</evidence>
<dbReference type="Proteomes" id="UP001500101">
    <property type="component" value="Unassembled WGS sequence"/>
</dbReference>
<comment type="similarity">
    <text evidence="1">Belongs to the universal stress protein A family.</text>
</comment>
<organism evidence="3 4">
    <name type="scientific">Sphingobacterium kyonggiense</name>
    <dbReference type="NCBI Taxonomy" id="714075"/>
    <lineage>
        <taxon>Bacteria</taxon>
        <taxon>Pseudomonadati</taxon>
        <taxon>Bacteroidota</taxon>
        <taxon>Sphingobacteriia</taxon>
        <taxon>Sphingobacteriales</taxon>
        <taxon>Sphingobacteriaceae</taxon>
        <taxon>Sphingobacterium</taxon>
    </lineage>
</organism>
<comment type="caution">
    <text evidence="3">The sequence shown here is derived from an EMBL/GenBank/DDBJ whole genome shotgun (WGS) entry which is preliminary data.</text>
</comment>
<dbReference type="Gene3D" id="3.40.50.12370">
    <property type="match status" value="1"/>
</dbReference>
<evidence type="ECO:0000313" key="3">
    <source>
        <dbReference type="EMBL" id="GAA4140439.1"/>
    </source>
</evidence>
<protein>
    <recommendedName>
        <fullName evidence="2">UspA domain-containing protein</fullName>
    </recommendedName>
</protein>
<accession>A0ABP7YS67</accession>
<keyword evidence="4" id="KW-1185">Reference proteome</keyword>
<evidence type="ECO:0000313" key="4">
    <source>
        <dbReference type="Proteomes" id="UP001500101"/>
    </source>
</evidence>
<dbReference type="PRINTS" id="PR01438">
    <property type="entry name" value="UNVRSLSTRESS"/>
</dbReference>
<feature type="domain" description="UspA" evidence="2">
    <location>
        <begin position="3"/>
        <end position="138"/>
    </location>
</feature>
<dbReference type="RefSeq" id="WP_344674511.1">
    <property type="nucleotide sequence ID" value="NZ_BAAAZI010000007.1"/>
</dbReference>
<sequence length="279" mass="31274">MKMTIIVPTDFSLNARYAAEYACELANAKDYSIHLLHCYTSASVLDDDDPEPVEPTLKADELIQELKDELMDLFPNLSITLECSRSLIVEKLTELSHNNDYGIIIMGASGESQHKSVYYGSTTLAVASKSEIPVLVIPNEPTKATAKQIALLTNFKPEELDTLKAYMKWIGEVDSLTLIHVFKDGQKQQNVEDTLNTWSFNIREMSSIGEVHSIAEQIHAEDDNLDTVPEVVYNVISKVNPDMILVTPSRKTFFERLFKPSVSKAIALELSKPAFFEKV</sequence>